<evidence type="ECO:0000259" key="8">
    <source>
        <dbReference type="PROSITE" id="PS50893"/>
    </source>
</evidence>
<dbReference type="EMBL" id="VWOX01000005">
    <property type="protein sequence ID" value="KAA5543619.1"/>
    <property type="molecule type" value="Genomic_DNA"/>
</dbReference>
<sequence>MHSAFTHSGVSMSVGGIGPETHFPTGWRSPVEAELGPGGLGAGRLKSKNVAETPDRPPAANHQKQLSFPTCLHPNCMSAVQIREISLNFGDVSVLRELDLTVQEGEYLVVLGASGCGKTSLLRMVAGLLSPTSGRIFFGDRDVTSLPPRERDVAFVPQQDGLYPHLTIAESIATGIRENLSRRERGDRVRQAAARVGLESLLERLPHQLSGGQLRRAALAKALARQATVRLLDEPLSAIDSHLRFQIEDDLRQLHQASPGVTLHVTHDGQEALRLADRIAVIEDGRVVQVDRPDAVLRQPSSLGVAAALGASPLHTVRVVRQGGEWQAADGVSVSGPQAAEGTTATLAYYHGDVRDSDEVAAVDSGDWREPDSGRVVAANDLRWFIG</sequence>
<proteinExistence type="predicted"/>
<dbReference type="PROSITE" id="PS00211">
    <property type="entry name" value="ABC_TRANSPORTER_1"/>
    <property type="match status" value="1"/>
</dbReference>
<dbReference type="SUPFAM" id="SSF52540">
    <property type="entry name" value="P-loop containing nucleoside triphosphate hydrolases"/>
    <property type="match status" value="1"/>
</dbReference>
<keyword evidence="5" id="KW-1278">Translocase</keyword>
<dbReference type="PANTHER" id="PTHR43875:SF15">
    <property type="entry name" value="TREHALOSE IMPORT ATP-BINDING PROTEIN SUGC"/>
    <property type="match status" value="1"/>
</dbReference>
<feature type="region of interest" description="Disordered" evidence="7">
    <location>
        <begin position="38"/>
        <end position="64"/>
    </location>
</feature>
<dbReference type="AlphaFoldDB" id="A0A5M6DC19"/>
<dbReference type="SMART" id="SM00382">
    <property type="entry name" value="AAA"/>
    <property type="match status" value="1"/>
</dbReference>
<keyword evidence="4 9" id="KW-0067">ATP-binding</keyword>
<dbReference type="Proteomes" id="UP000324479">
    <property type="component" value="Unassembled WGS sequence"/>
</dbReference>
<evidence type="ECO:0000313" key="9">
    <source>
        <dbReference type="EMBL" id="KAA5543619.1"/>
    </source>
</evidence>
<keyword evidence="6" id="KW-0472">Membrane</keyword>
<name>A0A5M6DC19_9BACT</name>
<dbReference type="PANTHER" id="PTHR43875">
    <property type="entry name" value="MALTODEXTRIN IMPORT ATP-BINDING PROTEIN MSMX"/>
    <property type="match status" value="1"/>
</dbReference>
<dbReference type="InterPro" id="IPR017871">
    <property type="entry name" value="ABC_transporter-like_CS"/>
</dbReference>
<dbReference type="GO" id="GO:0055052">
    <property type="term" value="C:ATP-binding cassette (ABC) transporter complex, substrate-binding subunit-containing"/>
    <property type="evidence" value="ECO:0007669"/>
    <property type="project" value="TreeGrafter"/>
</dbReference>
<keyword evidence="1" id="KW-0813">Transport</keyword>
<gene>
    <name evidence="9" type="ORF">FYK55_10430</name>
</gene>
<dbReference type="InterPro" id="IPR015853">
    <property type="entry name" value="ABC_transpr_FbpC"/>
</dbReference>
<organism evidence="9 10">
    <name type="scientific">Roseiconus nitratireducens</name>
    <dbReference type="NCBI Taxonomy" id="2605748"/>
    <lineage>
        <taxon>Bacteria</taxon>
        <taxon>Pseudomonadati</taxon>
        <taxon>Planctomycetota</taxon>
        <taxon>Planctomycetia</taxon>
        <taxon>Pirellulales</taxon>
        <taxon>Pirellulaceae</taxon>
        <taxon>Roseiconus</taxon>
    </lineage>
</organism>
<evidence type="ECO:0000256" key="4">
    <source>
        <dbReference type="ARBA" id="ARBA00022840"/>
    </source>
</evidence>
<keyword evidence="10" id="KW-1185">Reference proteome</keyword>
<dbReference type="InterPro" id="IPR047641">
    <property type="entry name" value="ABC_transpr_MalK/UgpC-like"/>
</dbReference>
<evidence type="ECO:0000256" key="1">
    <source>
        <dbReference type="ARBA" id="ARBA00022448"/>
    </source>
</evidence>
<dbReference type="CDD" id="cd03259">
    <property type="entry name" value="ABC_Carb_Solutes_like"/>
    <property type="match status" value="1"/>
</dbReference>
<dbReference type="GO" id="GO:0015408">
    <property type="term" value="F:ABC-type ferric iron transporter activity"/>
    <property type="evidence" value="ECO:0007669"/>
    <property type="project" value="InterPro"/>
</dbReference>
<evidence type="ECO:0000313" key="10">
    <source>
        <dbReference type="Proteomes" id="UP000324479"/>
    </source>
</evidence>
<evidence type="ECO:0000256" key="5">
    <source>
        <dbReference type="ARBA" id="ARBA00022967"/>
    </source>
</evidence>
<keyword evidence="3" id="KW-0547">Nucleotide-binding</keyword>
<keyword evidence="2" id="KW-1003">Cell membrane</keyword>
<evidence type="ECO:0000256" key="3">
    <source>
        <dbReference type="ARBA" id="ARBA00022741"/>
    </source>
</evidence>
<evidence type="ECO:0000256" key="2">
    <source>
        <dbReference type="ARBA" id="ARBA00022475"/>
    </source>
</evidence>
<protein>
    <submittedName>
        <fullName evidence="9">ABC transporter ATP-binding protein</fullName>
    </submittedName>
</protein>
<dbReference type="InterPro" id="IPR003439">
    <property type="entry name" value="ABC_transporter-like_ATP-bd"/>
</dbReference>
<dbReference type="InterPro" id="IPR003593">
    <property type="entry name" value="AAA+_ATPase"/>
</dbReference>
<evidence type="ECO:0000256" key="7">
    <source>
        <dbReference type="SAM" id="MobiDB-lite"/>
    </source>
</evidence>
<reference evidence="9 10" key="1">
    <citation type="submission" date="2019-08" db="EMBL/GenBank/DDBJ databases">
        <authorList>
            <person name="Dhanesh K."/>
            <person name="Kumar G."/>
            <person name="Sasikala C."/>
            <person name="Venkata Ramana C."/>
        </authorList>
    </citation>
    <scope>NUCLEOTIDE SEQUENCE [LARGE SCALE GENOMIC DNA]</scope>
    <source>
        <strain evidence="9 10">JC645</strain>
    </source>
</reference>
<dbReference type="Pfam" id="PF00005">
    <property type="entry name" value="ABC_tran"/>
    <property type="match status" value="1"/>
</dbReference>
<accession>A0A5M6DC19</accession>
<comment type="caution">
    <text evidence="9">The sequence shown here is derived from an EMBL/GenBank/DDBJ whole genome shotgun (WGS) entry which is preliminary data.</text>
</comment>
<evidence type="ECO:0000256" key="6">
    <source>
        <dbReference type="ARBA" id="ARBA00023136"/>
    </source>
</evidence>
<dbReference type="InterPro" id="IPR027417">
    <property type="entry name" value="P-loop_NTPase"/>
</dbReference>
<dbReference type="PROSITE" id="PS50893">
    <property type="entry name" value="ABC_TRANSPORTER_2"/>
    <property type="match status" value="1"/>
</dbReference>
<feature type="domain" description="ABC transporter" evidence="8">
    <location>
        <begin position="80"/>
        <end position="309"/>
    </location>
</feature>
<dbReference type="GO" id="GO:0016887">
    <property type="term" value="F:ATP hydrolysis activity"/>
    <property type="evidence" value="ECO:0007669"/>
    <property type="project" value="InterPro"/>
</dbReference>
<dbReference type="Gene3D" id="3.40.50.300">
    <property type="entry name" value="P-loop containing nucleotide triphosphate hydrolases"/>
    <property type="match status" value="1"/>
</dbReference>
<dbReference type="GO" id="GO:0005524">
    <property type="term" value="F:ATP binding"/>
    <property type="evidence" value="ECO:0007669"/>
    <property type="project" value="UniProtKB-KW"/>
</dbReference>